<evidence type="ECO:0000256" key="6">
    <source>
        <dbReference type="ARBA" id="ARBA00023102"/>
    </source>
</evidence>
<evidence type="ECO:0000313" key="12">
    <source>
        <dbReference type="Proteomes" id="UP000678679"/>
    </source>
</evidence>
<reference evidence="11 12" key="1">
    <citation type="submission" date="2021-05" db="EMBL/GenBank/DDBJ databases">
        <title>Comparative genomic studies on the polysaccharide-degrading batcterial strains of the Flammeovirga genus.</title>
        <authorList>
            <person name="Zewei F."/>
            <person name="Zheng Z."/>
            <person name="Yu L."/>
            <person name="Ruyue G."/>
            <person name="Yanhong M."/>
            <person name="Yuanyuan C."/>
            <person name="Jingyan G."/>
            <person name="Wenjun H."/>
        </authorList>
    </citation>
    <scope>NUCLEOTIDE SEQUENCE [LARGE SCALE GENOMIC DNA]</scope>
    <source>
        <strain evidence="11 12">NBRC:100898</strain>
    </source>
</reference>
<dbReference type="EMBL" id="CP076132">
    <property type="protein sequence ID" value="QWG03302.1"/>
    <property type="molecule type" value="Genomic_DNA"/>
</dbReference>
<dbReference type="CDD" id="cd12110">
    <property type="entry name" value="PHP_HisPPase_Hisj_like"/>
    <property type="match status" value="1"/>
</dbReference>
<organism evidence="11 12">
    <name type="scientific">Flammeovirga yaeyamensis</name>
    <dbReference type="NCBI Taxonomy" id="367791"/>
    <lineage>
        <taxon>Bacteria</taxon>
        <taxon>Pseudomonadati</taxon>
        <taxon>Bacteroidota</taxon>
        <taxon>Cytophagia</taxon>
        <taxon>Cytophagales</taxon>
        <taxon>Flammeovirgaceae</taxon>
        <taxon>Flammeovirga</taxon>
    </lineage>
</organism>
<dbReference type="KEGG" id="fya:KMW28_06880"/>
<keyword evidence="9" id="KW-0175">Coiled coil</keyword>
<evidence type="ECO:0000313" key="11">
    <source>
        <dbReference type="EMBL" id="QWG03302.1"/>
    </source>
</evidence>
<evidence type="ECO:0000256" key="2">
    <source>
        <dbReference type="ARBA" id="ARBA00009152"/>
    </source>
</evidence>
<accession>A0AAX1N7W6</accession>
<evidence type="ECO:0000256" key="8">
    <source>
        <dbReference type="RuleBase" id="RU366003"/>
    </source>
</evidence>
<evidence type="ECO:0000256" key="4">
    <source>
        <dbReference type="ARBA" id="ARBA00022605"/>
    </source>
</evidence>
<evidence type="ECO:0000256" key="7">
    <source>
        <dbReference type="ARBA" id="ARBA00049158"/>
    </source>
</evidence>
<dbReference type="SUPFAM" id="SSF89550">
    <property type="entry name" value="PHP domain-like"/>
    <property type="match status" value="1"/>
</dbReference>
<dbReference type="Gene3D" id="3.20.20.140">
    <property type="entry name" value="Metal-dependent hydrolases"/>
    <property type="match status" value="1"/>
</dbReference>
<comment type="similarity">
    <text evidence="2 8">Belongs to the PHP hydrolase family. HisK subfamily.</text>
</comment>
<evidence type="ECO:0000256" key="9">
    <source>
        <dbReference type="SAM" id="Coils"/>
    </source>
</evidence>
<comment type="catalytic activity">
    <reaction evidence="7 8">
        <text>L-histidinol phosphate + H2O = L-histidinol + phosphate</text>
        <dbReference type="Rhea" id="RHEA:14465"/>
        <dbReference type="ChEBI" id="CHEBI:15377"/>
        <dbReference type="ChEBI" id="CHEBI:43474"/>
        <dbReference type="ChEBI" id="CHEBI:57699"/>
        <dbReference type="ChEBI" id="CHEBI:57980"/>
        <dbReference type="EC" id="3.1.3.15"/>
    </reaction>
</comment>
<sequence>MQTFWTNFHSHSHFCDGKPSLEEMVQAAIDQNVKSYGFSSHSPVPFSTTWNMPMDRLNEYMNEAKRLKEKYQDQIQLYTGLEVDFVSGKCGVHNFPQLDFSVGSIHFVDTFEDGTYWEIDNTKTIFDRGLQEIFGGNIQRAFKRYYDLSIEMLEEDTPDVLGHMDKFKMHNSTGNWFSEEEEWYKKMVMEYIEVIKESGVIVEVNTRGLYKGFSKDLYPSPWIIKELIDRKIPISLNSDSHTTFEITKGFDEAAELLSSLGLREVYGLWDGEWQPFGFEKQGVILR</sequence>
<evidence type="ECO:0000256" key="5">
    <source>
        <dbReference type="ARBA" id="ARBA00022801"/>
    </source>
</evidence>
<dbReference type="GO" id="GO:0004401">
    <property type="term" value="F:histidinol-phosphatase activity"/>
    <property type="evidence" value="ECO:0007669"/>
    <property type="project" value="UniProtKB-UniRule"/>
</dbReference>
<evidence type="ECO:0000259" key="10">
    <source>
        <dbReference type="Pfam" id="PF02811"/>
    </source>
</evidence>
<feature type="domain" description="PHP" evidence="10">
    <location>
        <begin position="8"/>
        <end position="206"/>
    </location>
</feature>
<dbReference type="GO" id="GO:0005737">
    <property type="term" value="C:cytoplasm"/>
    <property type="evidence" value="ECO:0007669"/>
    <property type="project" value="TreeGrafter"/>
</dbReference>
<protein>
    <recommendedName>
        <fullName evidence="3 8">Histidinol-phosphatase</fullName>
        <shortName evidence="8">HolPase</shortName>
        <ecNumber evidence="3 8">3.1.3.15</ecNumber>
    </recommendedName>
</protein>
<dbReference type="PANTHER" id="PTHR21039">
    <property type="entry name" value="HISTIDINOL PHOSPHATASE-RELATED"/>
    <property type="match status" value="1"/>
</dbReference>
<keyword evidence="12" id="KW-1185">Reference proteome</keyword>
<dbReference type="GO" id="GO:0000105">
    <property type="term" value="P:L-histidine biosynthetic process"/>
    <property type="evidence" value="ECO:0007669"/>
    <property type="project" value="UniProtKB-UniRule"/>
</dbReference>
<dbReference type="InterPro" id="IPR004013">
    <property type="entry name" value="PHP_dom"/>
</dbReference>
<keyword evidence="4 8" id="KW-0028">Amino-acid biosynthesis</keyword>
<feature type="coiled-coil region" evidence="9">
    <location>
        <begin position="54"/>
        <end position="81"/>
    </location>
</feature>
<dbReference type="AlphaFoldDB" id="A0AAX1N7W6"/>
<dbReference type="Pfam" id="PF02811">
    <property type="entry name" value="PHP"/>
    <property type="match status" value="1"/>
</dbReference>
<evidence type="ECO:0000256" key="3">
    <source>
        <dbReference type="ARBA" id="ARBA00013085"/>
    </source>
</evidence>
<name>A0AAX1N7W6_9BACT</name>
<dbReference type="PANTHER" id="PTHR21039:SF0">
    <property type="entry name" value="HISTIDINOL-PHOSPHATASE"/>
    <property type="match status" value="1"/>
</dbReference>
<comment type="pathway">
    <text evidence="1 8">Amino-acid biosynthesis; L-histidine biosynthesis; L-histidine from 5-phospho-alpha-D-ribose 1-diphosphate: step 8/9.</text>
</comment>
<keyword evidence="6 8" id="KW-0368">Histidine biosynthesis</keyword>
<proteinExistence type="inferred from homology"/>
<dbReference type="EC" id="3.1.3.15" evidence="3 8"/>
<dbReference type="Proteomes" id="UP000678679">
    <property type="component" value="Chromosome 1"/>
</dbReference>
<dbReference type="RefSeq" id="WP_169664031.1">
    <property type="nucleotide sequence ID" value="NZ_CP076132.1"/>
</dbReference>
<evidence type="ECO:0000256" key="1">
    <source>
        <dbReference type="ARBA" id="ARBA00004970"/>
    </source>
</evidence>
<dbReference type="InterPro" id="IPR016195">
    <property type="entry name" value="Pol/histidinol_Pase-like"/>
</dbReference>
<keyword evidence="5 8" id="KW-0378">Hydrolase</keyword>
<dbReference type="InterPro" id="IPR010140">
    <property type="entry name" value="Histidinol_P_phosphatase_HisJ"/>
</dbReference>
<dbReference type="NCBIfam" id="TIGR01856">
    <property type="entry name" value="hisJ_fam"/>
    <property type="match status" value="1"/>
</dbReference>
<gene>
    <name evidence="11" type="ORF">KMW28_06880</name>
</gene>